<evidence type="ECO:0000313" key="3">
    <source>
        <dbReference type="Proteomes" id="UP001209317"/>
    </source>
</evidence>
<feature type="chain" id="PRO_5042227529" description="Lipoprotein" evidence="1">
    <location>
        <begin position="21"/>
        <end position="162"/>
    </location>
</feature>
<keyword evidence="3" id="KW-1185">Reference proteome</keyword>
<gene>
    <name evidence="2" type="ORF">OD355_05665</name>
</gene>
<keyword evidence="1" id="KW-0732">Signal</keyword>
<proteinExistence type="predicted"/>
<dbReference type="EMBL" id="JAOTPL010000006">
    <property type="protein sequence ID" value="MCU7694002.1"/>
    <property type="molecule type" value="Genomic_DNA"/>
</dbReference>
<dbReference type="Proteomes" id="UP001209317">
    <property type="component" value="Unassembled WGS sequence"/>
</dbReference>
<organism evidence="2 3">
    <name type="scientific">Haoranjiania flava</name>
    <dbReference type="NCBI Taxonomy" id="1856322"/>
    <lineage>
        <taxon>Bacteria</taxon>
        <taxon>Pseudomonadati</taxon>
        <taxon>Bacteroidota</taxon>
        <taxon>Chitinophagia</taxon>
        <taxon>Chitinophagales</taxon>
        <taxon>Chitinophagaceae</taxon>
        <taxon>Haoranjiania</taxon>
    </lineage>
</organism>
<reference evidence="2" key="1">
    <citation type="submission" date="2022-10" db="EMBL/GenBank/DDBJ databases">
        <authorList>
            <person name="Kim H.S."/>
            <person name="Kim J.-S."/>
            <person name="Suh M.K."/>
            <person name="Eom M.K."/>
            <person name="Lee J.-S."/>
        </authorList>
    </citation>
    <scope>NUCLEOTIDE SEQUENCE</scope>
    <source>
        <strain evidence="2">LIP-5</strain>
    </source>
</reference>
<dbReference type="PROSITE" id="PS51257">
    <property type="entry name" value="PROKAR_LIPOPROTEIN"/>
    <property type="match status" value="1"/>
</dbReference>
<evidence type="ECO:0000313" key="2">
    <source>
        <dbReference type="EMBL" id="MCU7694002.1"/>
    </source>
</evidence>
<evidence type="ECO:0000256" key="1">
    <source>
        <dbReference type="SAM" id="SignalP"/>
    </source>
</evidence>
<dbReference type="RefSeq" id="WP_263037490.1">
    <property type="nucleotide sequence ID" value="NZ_JAOTPL010000006.1"/>
</dbReference>
<feature type="signal peptide" evidence="1">
    <location>
        <begin position="1"/>
        <end position="20"/>
    </location>
</feature>
<dbReference type="AlphaFoldDB" id="A0AAE3LJQ5"/>
<comment type="caution">
    <text evidence="2">The sequence shown here is derived from an EMBL/GenBank/DDBJ whole genome shotgun (WGS) entry which is preliminary data.</text>
</comment>
<accession>A0AAE3LJQ5</accession>
<evidence type="ECO:0008006" key="4">
    <source>
        <dbReference type="Google" id="ProtNLM"/>
    </source>
</evidence>
<protein>
    <recommendedName>
        <fullName evidence="4">Lipoprotein</fullName>
    </recommendedName>
</protein>
<name>A0AAE3LJQ5_9BACT</name>
<sequence>MKRILSGFIAIFAIAMIMTACTKTVENNDVYTPRSISYSVKKSDWVAFTNAAGKKGYSLEFQIKEIDQYLAGNGVVVVQMSTNNKQSWQTLPATLDGKIYEIDQYTGGITVSMFSEGTTNVPIIDKDVYYFKFTMIDAKALANKNVDKNDITTIKAVFDIQD</sequence>